<keyword evidence="2" id="KW-1185">Reference proteome</keyword>
<name>A0AA36BVH9_OCTVU</name>
<evidence type="ECO:0000313" key="2">
    <source>
        <dbReference type="Proteomes" id="UP001162480"/>
    </source>
</evidence>
<proteinExistence type="predicted"/>
<protein>
    <submittedName>
        <fullName evidence="1">Uncharacterized protein</fullName>
    </submittedName>
</protein>
<reference evidence="1" key="1">
    <citation type="submission" date="2023-08" db="EMBL/GenBank/DDBJ databases">
        <authorList>
            <person name="Alioto T."/>
            <person name="Alioto T."/>
            <person name="Gomez Garrido J."/>
        </authorList>
    </citation>
    <scope>NUCLEOTIDE SEQUENCE</scope>
</reference>
<evidence type="ECO:0000313" key="1">
    <source>
        <dbReference type="EMBL" id="CAI9740547.1"/>
    </source>
</evidence>
<dbReference type="AlphaFoldDB" id="A0AA36BVH9"/>
<dbReference type="EMBL" id="OX597838">
    <property type="protein sequence ID" value="CAI9740547.1"/>
    <property type="molecule type" value="Genomic_DNA"/>
</dbReference>
<dbReference type="Proteomes" id="UP001162480">
    <property type="component" value="Chromosome 25"/>
</dbReference>
<gene>
    <name evidence="1" type="ORF">OCTVUL_1B030891</name>
</gene>
<accession>A0AA36BVH9</accession>
<sequence length="83" mass="9551">MDCENHERGYEEGTMEAKTILTIRGKNAEGLTRYSHHIISTIDSELEDVGNWPDRNASTEERVNRRGYVVFFGLKSEICGLFR</sequence>
<organism evidence="1 2">
    <name type="scientific">Octopus vulgaris</name>
    <name type="common">Common octopus</name>
    <dbReference type="NCBI Taxonomy" id="6645"/>
    <lineage>
        <taxon>Eukaryota</taxon>
        <taxon>Metazoa</taxon>
        <taxon>Spiralia</taxon>
        <taxon>Lophotrochozoa</taxon>
        <taxon>Mollusca</taxon>
        <taxon>Cephalopoda</taxon>
        <taxon>Coleoidea</taxon>
        <taxon>Octopodiformes</taxon>
        <taxon>Octopoda</taxon>
        <taxon>Incirrata</taxon>
        <taxon>Octopodidae</taxon>
        <taxon>Octopus</taxon>
    </lineage>
</organism>